<dbReference type="InterPro" id="IPR009003">
    <property type="entry name" value="Peptidase_S1_PA"/>
</dbReference>
<dbReference type="InterPro" id="IPR043504">
    <property type="entry name" value="Peptidase_S1_PA_chymotrypsin"/>
</dbReference>
<name>A0A9D9HLI5_9BACT</name>
<dbReference type="GO" id="GO:0008239">
    <property type="term" value="F:dipeptidyl-peptidase activity"/>
    <property type="evidence" value="ECO:0007669"/>
    <property type="project" value="UniProtKB-UniRule"/>
</dbReference>
<dbReference type="GO" id="GO:0070009">
    <property type="term" value="F:serine-type aminopeptidase activity"/>
    <property type="evidence" value="ECO:0007669"/>
    <property type="project" value="UniProtKB-UniRule"/>
</dbReference>
<dbReference type="Pfam" id="PF10459">
    <property type="entry name" value="Peptidase_S46"/>
    <property type="match status" value="1"/>
</dbReference>
<reference evidence="8" key="1">
    <citation type="submission" date="2020-10" db="EMBL/GenBank/DDBJ databases">
        <authorList>
            <person name="Gilroy R."/>
        </authorList>
    </citation>
    <scope>NUCLEOTIDE SEQUENCE</scope>
    <source>
        <strain evidence="8">B1-3475</strain>
    </source>
</reference>
<dbReference type="PANTHER" id="PTHR38469:SF1">
    <property type="entry name" value="PERIPLASMIC PEPTIDASE SUBFAMILY S1B"/>
    <property type="match status" value="1"/>
</dbReference>
<dbReference type="AlphaFoldDB" id="A0A9D9HLI5"/>
<dbReference type="GO" id="GO:0006508">
    <property type="term" value="P:proteolysis"/>
    <property type="evidence" value="ECO:0007669"/>
    <property type="project" value="UniProtKB-KW"/>
</dbReference>
<dbReference type="EC" id="3.4.14.-" evidence="7"/>
<dbReference type="FunFam" id="2.40.10.10:FF:000102">
    <property type="entry name" value="Dipeptidyl-peptidase 7"/>
    <property type="match status" value="1"/>
</dbReference>
<evidence type="ECO:0000256" key="1">
    <source>
        <dbReference type="ARBA" id="ARBA00010491"/>
    </source>
</evidence>
<feature type="chain" id="PRO_5039740959" description="Dipeptidyl-peptidase" evidence="7">
    <location>
        <begin position="20"/>
        <end position="723"/>
    </location>
</feature>
<accession>A0A9D9HLI5</accession>
<dbReference type="Gene3D" id="2.40.10.10">
    <property type="entry name" value="Trypsin-like serine proteases"/>
    <property type="match status" value="1"/>
</dbReference>
<protein>
    <recommendedName>
        <fullName evidence="7">Dipeptidyl-peptidase</fullName>
        <ecNumber evidence="7">3.4.14.-</ecNumber>
    </recommendedName>
</protein>
<organism evidence="8 9">
    <name type="scientific">Candidatus Cryptobacteroides intestinigallinarum</name>
    <dbReference type="NCBI Taxonomy" id="2840767"/>
    <lineage>
        <taxon>Bacteria</taxon>
        <taxon>Pseudomonadati</taxon>
        <taxon>Bacteroidota</taxon>
        <taxon>Bacteroidia</taxon>
        <taxon>Bacteroidales</taxon>
        <taxon>Candidatus Cryptobacteroides</taxon>
    </lineage>
</organism>
<keyword evidence="4 7" id="KW-0732">Signal</keyword>
<evidence type="ECO:0000256" key="7">
    <source>
        <dbReference type="RuleBase" id="RU366067"/>
    </source>
</evidence>
<dbReference type="EMBL" id="JADIMK010000068">
    <property type="protein sequence ID" value="MBO8456053.1"/>
    <property type="molecule type" value="Genomic_DNA"/>
</dbReference>
<keyword evidence="6 7" id="KW-0720">Serine protease</keyword>
<evidence type="ECO:0000313" key="8">
    <source>
        <dbReference type="EMBL" id="MBO8456053.1"/>
    </source>
</evidence>
<sequence>MRKLLCVITVFAVFSASMAADEGMWMLPLLKKMNIKTMEDMGCRLTAEDIYSINHSSLKDAVVQFGGGCTGEVISDEGLLVTNHHCGYASIQKLSSVEHDYLTDGYWAMSRSEELPAEGLTVTFLESMTDITNDVDKARNAALRKYASENQQTRDSLVNAAIEAKEQQLVEAAEKANPYCTIKTMSFYNDNVRYLIVYKTYRDIRFVGAPPSSIGKFGADTDNWMWPRHTGDFSMFRIYADKDNNPADYSEDNVPYRPKKFLTISLKGVQEGDYTMIMGYPGRTNRFYTSPELINLLEMQDISIEARTIRQDILMEDMLADPKVKIQYASKYAGSSNGWKKWIGMKQAFAKLDVIGRAEQEEEDFMQWVNASPKRVKAYGNALETIREGVEEGKAANMLYRTVIESVFNIELVRAATIFSNAASTSLDQSEAKDSALALQDALAALQSFYKDYSVSTDRKVAKAMLGYYRSHVDSTFFLKDLGIDFAKADLDCYVDSLFDASVFSSEEKLSQAIAGNAPGKILDDPAIALAKSASATLYSVYPDRKASLEKLAQGQKDYTAGLLEWKKGQPSYPDANFTMRLTYGTVKGYSPKDAVIYRYYTTLDGVMEKEDPDNWEFVVPEKLKQLWKDKDFGDYAMADGKMPVAFLSNNDITGGNSGSPIMNADGQLIGLAFDGNWESMSSDIMFEPDLQRCINVDIRYVLFIMDKLGGAGYLLDEMDIVR</sequence>
<comment type="function">
    <text evidence="7">Catalyzes the removal of dipeptides from the N-terminus of oligopeptides.</text>
</comment>
<evidence type="ECO:0000256" key="4">
    <source>
        <dbReference type="ARBA" id="ARBA00022729"/>
    </source>
</evidence>
<feature type="signal peptide" evidence="7">
    <location>
        <begin position="1"/>
        <end position="19"/>
    </location>
</feature>
<keyword evidence="2 7" id="KW-0031">Aminopeptidase</keyword>
<keyword evidence="5 7" id="KW-0378">Hydrolase</keyword>
<dbReference type="PANTHER" id="PTHR38469">
    <property type="entry name" value="PERIPLASMIC PEPTIDASE SUBFAMILY S1B"/>
    <property type="match status" value="1"/>
</dbReference>
<evidence type="ECO:0000256" key="2">
    <source>
        <dbReference type="ARBA" id="ARBA00022438"/>
    </source>
</evidence>
<evidence type="ECO:0000313" key="9">
    <source>
        <dbReference type="Proteomes" id="UP000823617"/>
    </source>
</evidence>
<dbReference type="Proteomes" id="UP000823617">
    <property type="component" value="Unassembled WGS sequence"/>
</dbReference>
<dbReference type="InterPro" id="IPR019500">
    <property type="entry name" value="Pep_S46"/>
</dbReference>
<evidence type="ECO:0000256" key="3">
    <source>
        <dbReference type="ARBA" id="ARBA00022670"/>
    </source>
</evidence>
<dbReference type="SUPFAM" id="SSF50494">
    <property type="entry name" value="Trypsin-like serine proteases"/>
    <property type="match status" value="1"/>
</dbReference>
<evidence type="ECO:0000256" key="5">
    <source>
        <dbReference type="ARBA" id="ARBA00022801"/>
    </source>
</evidence>
<proteinExistence type="inferred from homology"/>
<evidence type="ECO:0000256" key="6">
    <source>
        <dbReference type="ARBA" id="ARBA00022825"/>
    </source>
</evidence>
<gene>
    <name evidence="8" type="ORF">IAC08_06575</name>
</gene>
<comment type="similarity">
    <text evidence="1 7">Belongs to the peptidase S46 family.</text>
</comment>
<dbReference type="GO" id="GO:0043171">
    <property type="term" value="P:peptide catabolic process"/>
    <property type="evidence" value="ECO:0007669"/>
    <property type="project" value="UniProtKB-UniRule"/>
</dbReference>
<reference evidence="8" key="2">
    <citation type="journal article" date="2021" name="PeerJ">
        <title>Extensive microbial diversity within the chicken gut microbiome revealed by metagenomics and culture.</title>
        <authorList>
            <person name="Gilroy R."/>
            <person name="Ravi A."/>
            <person name="Getino M."/>
            <person name="Pursley I."/>
            <person name="Horton D.L."/>
            <person name="Alikhan N.F."/>
            <person name="Baker D."/>
            <person name="Gharbi K."/>
            <person name="Hall N."/>
            <person name="Watson M."/>
            <person name="Adriaenssens E.M."/>
            <person name="Foster-Nyarko E."/>
            <person name="Jarju S."/>
            <person name="Secka A."/>
            <person name="Antonio M."/>
            <person name="Oren A."/>
            <person name="Chaudhuri R.R."/>
            <person name="La Ragione R."/>
            <person name="Hildebrand F."/>
            <person name="Pallen M.J."/>
        </authorList>
    </citation>
    <scope>NUCLEOTIDE SEQUENCE</scope>
    <source>
        <strain evidence="8">B1-3475</strain>
    </source>
</reference>
<comment type="caution">
    <text evidence="8">The sequence shown here is derived from an EMBL/GenBank/DDBJ whole genome shotgun (WGS) entry which is preliminary data.</text>
</comment>
<keyword evidence="3 7" id="KW-0645">Protease</keyword>